<protein>
    <submittedName>
        <fullName evidence="2">Uncharacterized protein</fullName>
    </submittedName>
</protein>
<dbReference type="EMBL" id="JANPWB010000002">
    <property type="protein sequence ID" value="KAJ1209879.1"/>
    <property type="molecule type" value="Genomic_DNA"/>
</dbReference>
<feature type="region of interest" description="Disordered" evidence="1">
    <location>
        <begin position="150"/>
        <end position="172"/>
    </location>
</feature>
<comment type="caution">
    <text evidence="2">The sequence shown here is derived from an EMBL/GenBank/DDBJ whole genome shotgun (WGS) entry which is preliminary data.</text>
</comment>
<dbReference type="Proteomes" id="UP001066276">
    <property type="component" value="Chromosome 1_2"/>
</dbReference>
<feature type="compositionally biased region" description="Basic residues" evidence="1">
    <location>
        <begin position="50"/>
        <end position="66"/>
    </location>
</feature>
<dbReference type="AlphaFoldDB" id="A0AAV7W9W8"/>
<proteinExistence type="predicted"/>
<feature type="region of interest" description="Disordered" evidence="1">
    <location>
        <begin position="1"/>
        <end position="107"/>
    </location>
</feature>
<organism evidence="2 3">
    <name type="scientific">Pleurodeles waltl</name>
    <name type="common">Iberian ribbed newt</name>
    <dbReference type="NCBI Taxonomy" id="8319"/>
    <lineage>
        <taxon>Eukaryota</taxon>
        <taxon>Metazoa</taxon>
        <taxon>Chordata</taxon>
        <taxon>Craniata</taxon>
        <taxon>Vertebrata</taxon>
        <taxon>Euteleostomi</taxon>
        <taxon>Amphibia</taxon>
        <taxon>Batrachia</taxon>
        <taxon>Caudata</taxon>
        <taxon>Salamandroidea</taxon>
        <taxon>Salamandridae</taxon>
        <taxon>Pleurodelinae</taxon>
        <taxon>Pleurodeles</taxon>
    </lineage>
</organism>
<gene>
    <name evidence="2" type="ORF">NDU88_005251</name>
</gene>
<accession>A0AAV7W9W8</accession>
<sequence length="222" mass="21901">MSRSQPSTSATKSASAVIPASPGGSKGAPIRAASVPPTDVTVHPIPPTAKVKKGVASSRRKSHHTPSKGSSKHKDDSAKVPAATAKVGKEHKTKGKSPHGSMPPGEELVTTISSEMAVTCTTVTTAATTATCTTAATLSVCSILPKDQPSEAAGDGLVSPSTPKDTCTTGSTGSISAATTATCTTICTATCPASATILDVSSIPSGQPSEAAGDVLDPGHTT</sequence>
<evidence type="ECO:0000313" key="3">
    <source>
        <dbReference type="Proteomes" id="UP001066276"/>
    </source>
</evidence>
<keyword evidence="3" id="KW-1185">Reference proteome</keyword>
<reference evidence="2" key="1">
    <citation type="journal article" date="2022" name="bioRxiv">
        <title>Sequencing and chromosome-scale assembly of the giantPleurodeles waltlgenome.</title>
        <authorList>
            <person name="Brown T."/>
            <person name="Elewa A."/>
            <person name="Iarovenko S."/>
            <person name="Subramanian E."/>
            <person name="Araus A.J."/>
            <person name="Petzold A."/>
            <person name="Susuki M."/>
            <person name="Suzuki K.-i.T."/>
            <person name="Hayashi T."/>
            <person name="Toyoda A."/>
            <person name="Oliveira C."/>
            <person name="Osipova E."/>
            <person name="Leigh N.D."/>
            <person name="Simon A."/>
            <person name="Yun M.H."/>
        </authorList>
    </citation>
    <scope>NUCLEOTIDE SEQUENCE</scope>
    <source>
        <strain evidence="2">20211129_DDA</strain>
        <tissue evidence="2">Liver</tissue>
    </source>
</reference>
<name>A0AAV7W9W8_PLEWA</name>
<evidence type="ECO:0000256" key="1">
    <source>
        <dbReference type="SAM" id="MobiDB-lite"/>
    </source>
</evidence>
<feature type="region of interest" description="Disordered" evidence="1">
    <location>
        <begin position="202"/>
        <end position="222"/>
    </location>
</feature>
<feature type="compositionally biased region" description="Polar residues" evidence="1">
    <location>
        <begin position="1"/>
        <end position="14"/>
    </location>
</feature>
<evidence type="ECO:0000313" key="2">
    <source>
        <dbReference type="EMBL" id="KAJ1209879.1"/>
    </source>
</evidence>